<dbReference type="SMR" id="P90779"/>
<dbReference type="Gene3D" id="3.40.50.720">
    <property type="entry name" value="NAD(P)-binding Rossmann-like Domain"/>
    <property type="match status" value="1"/>
</dbReference>
<dbReference type="InterPro" id="IPR036291">
    <property type="entry name" value="NAD(P)-bd_dom_sf"/>
</dbReference>
<dbReference type="PeptideAtlas" id="P90779"/>
<keyword evidence="2" id="KW-1185">Reference proteome</keyword>
<dbReference type="InParanoid" id="P90779"/>
<dbReference type="GO" id="GO:0016491">
    <property type="term" value="F:oxidoreductase activity"/>
    <property type="evidence" value="ECO:0000318"/>
    <property type="project" value="GO_Central"/>
</dbReference>
<reference evidence="1 2" key="1">
    <citation type="journal article" date="1998" name="Science">
        <title>Genome sequence of the nematode C. elegans: a platform for investigating biology.</title>
        <authorList>
            <consortium name="The C. elegans sequencing consortium"/>
            <person name="Sulson J.E."/>
            <person name="Waterston R."/>
        </authorList>
    </citation>
    <scope>NUCLEOTIDE SEQUENCE [LARGE SCALE GENOMIC DNA]</scope>
    <source>
        <strain evidence="1 2">Bristol N2</strain>
    </source>
</reference>
<proteinExistence type="evidence at protein level"/>
<dbReference type="OrthoDB" id="7289984at2759"/>
<protein>
    <submittedName>
        <fullName evidence="1">DeHydrogenases, Short chain</fullName>
    </submittedName>
</protein>
<keyword evidence="4" id="KW-1267">Proteomics identification</keyword>
<name>P90779_CAEEL</name>
<dbReference type="CTD" id="183833"/>
<dbReference type="HOGENOM" id="CLU_010194_9_1_1"/>
<dbReference type="PANTHER" id="PTHR43544:SF35">
    <property type="entry name" value="C-FACTOR-RELATED"/>
    <property type="match status" value="1"/>
</dbReference>
<dbReference type="Bgee" id="WBGene00008333">
    <property type="expression patterns" value="Expressed in larva and 1 other cell type or tissue"/>
</dbReference>
<dbReference type="PRINTS" id="PR00081">
    <property type="entry name" value="GDHRDH"/>
</dbReference>
<dbReference type="EMBL" id="BX284605">
    <property type="protein sequence ID" value="CAB02864.1"/>
    <property type="molecule type" value="Genomic_DNA"/>
</dbReference>
<dbReference type="WormBase" id="C55A6.4">
    <property type="protein sequence ID" value="CE09001"/>
    <property type="gene ID" value="WBGene00008333"/>
</dbReference>
<dbReference type="Pfam" id="PF00106">
    <property type="entry name" value="adh_short"/>
    <property type="match status" value="1"/>
</dbReference>
<dbReference type="AGR" id="WB:WBGene00008333"/>
<evidence type="ECO:0007829" key="4">
    <source>
        <dbReference type="PeptideAtlas" id="P90779"/>
    </source>
</evidence>
<dbReference type="eggNOG" id="KOG1611">
    <property type="taxonomic scope" value="Eukaryota"/>
</dbReference>
<evidence type="ECO:0000313" key="3">
    <source>
        <dbReference type="WormBase" id="C55A6.4"/>
    </source>
</evidence>
<dbReference type="PhylomeDB" id="P90779"/>
<dbReference type="GO" id="GO:0005737">
    <property type="term" value="C:cytoplasm"/>
    <property type="evidence" value="ECO:0000318"/>
    <property type="project" value="GO_Central"/>
</dbReference>
<dbReference type="PaxDb" id="6239-C55A6.4"/>
<dbReference type="PIR" id="T20256">
    <property type="entry name" value="T20256"/>
</dbReference>
<accession>P90779</accession>
<dbReference type="UCSC" id="C55A6.4">
    <property type="organism name" value="c. elegans"/>
</dbReference>
<dbReference type="AlphaFoldDB" id="P90779"/>
<dbReference type="GeneID" id="183833"/>
<sequence length="250" mass="26625">MSPKSVVITGANRGIGLGLVQEFVKDKNIRHIIATARDVEKATDLKAISDPRVTALQLEVTCDKSMDTFVSKVEEIVGSDGLNLLVNNAGNAVDYPCKAKPNRALFAEQLNVNTTSVVILTQKLMPLLIKASSKVSGDQLSASRAAVVTISSGLASMTDFATGGHAPNAFAYRISKAAINMFGRALANDMKDDHILVASIGPGWVKTDMGGEKALLTVEQSTAELVASFNKLNNSHNGGFFQKDLTPYPF</sequence>
<dbReference type="KEGG" id="cel:CELE_C55A6.4"/>
<gene>
    <name evidence="1 3" type="ORF">C55A6.4</name>
    <name evidence="1" type="ORF">CELE_C55A6.4</name>
</gene>
<dbReference type="FunCoup" id="P90779">
    <property type="interactions" value="426"/>
</dbReference>
<dbReference type="InterPro" id="IPR051468">
    <property type="entry name" value="Fungal_SecMetab_SDRs"/>
</dbReference>
<dbReference type="OMA" id="YENHEIA"/>
<dbReference type="CDD" id="cd05325">
    <property type="entry name" value="carb_red_sniffer_like_SDR_c"/>
    <property type="match status" value="1"/>
</dbReference>
<dbReference type="RefSeq" id="NP_505922.1">
    <property type="nucleotide sequence ID" value="NM_073521.6"/>
</dbReference>
<dbReference type="SUPFAM" id="SSF51735">
    <property type="entry name" value="NAD(P)-binding Rossmann-fold domains"/>
    <property type="match status" value="1"/>
</dbReference>
<dbReference type="InterPro" id="IPR002347">
    <property type="entry name" value="SDR_fam"/>
</dbReference>
<evidence type="ECO:0000313" key="1">
    <source>
        <dbReference type="EMBL" id="CAB02864.1"/>
    </source>
</evidence>
<evidence type="ECO:0000313" key="2">
    <source>
        <dbReference type="Proteomes" id="UP000001940"/>
    </source>
</evidence>
<dbReference type="PANTHER" id="PTHR43544">
    <property type="entry name" value="SHORT-CHAIN DEHYDROGENASE/REDUCTASE"/>
    <property type="match status" value="1"/>
</dbReference>
<dbReference type="Proteomes" id="UP000001940">
    <property type="component" value="Chromosome V"/>
</dbReference>
<organism evidence="1 2">
    <name type="scientific">Caenorhabditis elegans</name>
    <dbReference type="NCBI Taxonomy" id="6239"/>
    <lineage>
        <taxon>Eukaryota</taxon>
        <taxon>Metazoa</taxon>
        <taxon>Ecdysozoa</taxon>
        <taxon>Nematoda</taxon>
        <taxon>Chromadorea</taxon>
        <taxon>Rhabditida</taxon>
        <taxon>Rhabditina</taxon>
        <taxon>Rhabditomorpha</taxon>
        <taxon>Rhabditoidea</taxon>
        <taxon>Rhabditidae</taxon>
        <taxon>Peloderinae</taxon>
        <taxon>Caenorhabditis</taxon>
    </lineage>
</organism>